<dbReference type="Gene3D" id="1.20.120.530">
    <property type="entry name" value="GntR ligand-binding domain-like"/>
    <property type="match status" value="1"/>
</dbReference>
<keyword evidence="3" id="KW-0804">Transcription</keyword>
<reference evidence="5 6" key="1">
    <citation type="submission" date="2017-09" db="EMBL/GenBank/DDBJ databases">
        <title>Complete Genome sequence of Lysobacter capsici KNU-15.</title>
        <authorList>
            <person name="Kim M.-C."/>
            <person name="Yi H."/>
            <person name="Lee D.-W."/>
            <person name="Shin J.-H."/>
        </authorList>
    </citation>
    <scope>NUCLEOTIDE SEQUENCE [LARGE SCALE GENOMIC DNA]</scope>
    <source>
        <strain evidence="5 6">KNU-15</strain>
    </source>
</reference>
<dbReference type="PANTHER" id="PTHR43537">
    <property type="entry name" value="TRANSCRIPTIONAL REGULATOR, GNTR FAMILY"/>
    <property type="match status" value="1"/>
</dbReference>
<dbReference type="InterPro" id="IPR008920">
    <property type="entry name" value="TF_FadR/GntR_C"/>
</dbReference>
<organism evidence="5 6">
    <name type="scientific">Pseudomonas frederiksbergensis</name>
    <dbReference type="NCBI Taxonomy" id="104087"/>
    <lineage>
        <taxon>Bacteria</taxon>
        <taxon>Pseudomonadati</taxon>
        <taxon>Pseudomonadota</taxon>
        <taxon>Gammaproteobacteria</taxon>
        <taxon>Pseudomonadales</taxon>
        <taxon>Pseudomonadaceae</taxon>
        <taxon>Pseudomonas</taxon>
    </lineage>
</organism>
<evidence type="ECO:0000259" key="4">
    <source>
        <dbReference type="SMART" id="SM00895"/>
    </source>
</evidence>
<dbReference type="SMART" id="SM00895">
    <property type="entry name" value="FCD"/>
    <property type="match status" value="1"/>
</dbReference>
<proteinExistence type="predicted"/>
<dbReference type="SUPFAM" id="SSF48008">
    <property type="entry name" value="GntR ligand-binding domain-like"/>
    <property type="match status" value="1"/>
</dbReference>
<evidence type="ECO:0000313" key="5">
    <source>
        <dbReference type="EMBL" id="ATE75669.1"/>
    </source>
</evidence>
<dbReference type="InterPro" id="IPR036390">
    <property type="entry name" value="WH_DNA-bd_sf"/>
</dbReference>
<dbReference type="GO" id="GO:0003677">
    <property type="term" value="F:DNA binding"/>
    <property type="evidence" value="ECO:0007669"/>
    <property type="project" value="UniProtKB-KW"/>
</dbReference>
<dbReference type="Pfam" id="PF07729">
    <property type="entry name" value="FCD"/>
    <property type="match status" value="1"/>
</dbReference>
<dbReference type="PANTHER" id="PTHR43537:SF53">
    <property type="entry name" value="HTH-TYPE TRANSCRIPTIONAL REPRESSOR NANR"/>
    <property type="match status" value="1"/>
</dbReference>
<keyword evidence="2" id="KW-0238">DNA-binding</keyword>
<dbReference type="EMBL" id="CP023466">
    <property type="protein sequence ID" value="ATE75669.1"/>
    <property type="molecule type" value="Genomic_DNA"/>
</dbReference>
<evidence type="ECO:0000256" key="2">
    <source>
        <dbReference type="ARBA" id="ARBA00023125"/>
    </source>
</evidence>
<evidence type="ECO:0000313" key="6">
    <source>
        <dbReference type="Proteomes" id="UP000218385"/>
    </source>
</evidence>
<dbReference type="Pfam" id="PF00392">
    <property type="entry name" value="GntR"/>
    <property type="match status" value="1"/>
</dbReference>
<accession>A0AB33E4B3</accession>
<evidence type="ECO:0000256" key="1">
    <source>
        <dbReference type="ARBA" id="ARBA00023015"/>
    </source>
</evidence>
<dbReference type="RefSeq" id="WP_026331861.1">
    <property type="nucleotide sequence ID" value="NZ_CP023466.1"/>
</dbReference>
<protein>
    <submittedName>
        <fullName evidence="5">GntR family transcriptional regulator</fullName>
    </submittedName>
</protein>
<gene>
    <name evidence="5" type="ORF">CNN82_04295</name>
</gene>
<dbReference type="InterPro" id="IPR036388">
    <property type="entry name" value="WH-like_DNA-bd_sf"/>
</dbReference>
<dbReference type="Gene3D" id="1.10.10.10">
    <property type="entry name" value="Winged helix-like DNA-binding domain superfamily/Winged helix DNA-binding domain"/>
    <property type="match status" value="1"/>
</dbReference>
<dbReference type="InterPro" id="IPR000524">
    <property type="entry name" value="Tscrpt_reg_HTH_GntR"/>
</dbReference>
<feature type="domain" description="GntR C-terminal" evidence="4">
    <location>
        <begin position="100"/>
        <end position="223"/>
    </location>
</feature>
<name>A0AB33E4B3_9PSED</name>
<sequence length="231" mass="26366">MASCALNSQHLTFPVTLRRRRAEEKTHLVDNIYPRVFDAILERRIDTDSRFTEASLGQMFGVNRNIIRQVLARLSQQQVILLLPNHRPQVAAPDAERTRQTLHARRLTESTLIRLACQQPQSTQLRHLRDLVARERESAERGLRGPTLRLSGEFHLLLAEFVGNVPLAWFLGSLVPPISLAIAQCEVPWNDHDAWQSHGAIVDAVERRDVSAAVRLMNTHLDKLEKQLFQT</sequence>
<dbReference type="GO" id="GO:0003700">
    <property type="term" value="F:DNA-binding transcription factor activity"/>
    <property type="evidence" value="ECO:0007669"/>
    <property type="project" value="InterPro"/>
</dbReference>
<dbReference type="AlphaFoldDB" id="A0AB33E4B3"/>
<dbReference type="Proteomes" id="UP000218385">
    <property type="component" value="Chromosome"/>
</dbReference>
<evidence type="ECO:0000256" key="3">
    <source>
        <dbReference type="ARBA" id="ARBA00023163"/>
    </source>
</evidence>
<keyword evidence="1" id="KW-0805">Transcription regulation</keyword>
<dbReference type="InterPro" id="IPR011711">
    <property type="entry name" value="GntR_C"/>
</dbReference>
<dbReference type="SUPFAM" id="SSF46785">
    <property type="entry name" value="Winged helix' DNA-binding domain"/>
    <property type="match status" value="1"/>
</dbReference>